<reference evidence="2 3" key="1">
    <citation type="submission" date="2016-09" db="EMBL/GenBank/DDBJ databases">
        <title>Chromobacterium muskegensis sp. nov., an insecticidal bacterium isolated from Sphagnum bogs.</title>
        <authorList>
            <person name="Sparks M.E."/>
            <person name="Blackburn M.B."/>
            <person name="Gundersen-Rindal D.E."/>
            <person name="Mitchell A."/>
            <person name="Farrar R."/>
            <person name="Kuhar D."/>
        </authorList>
    </citation>
    <scope>NUCLEOTIDE SEQUENCE [LARGE SCALE GENOMIC DNA]</scope>
    <source>
        <strain evidence="2 3">14B-1</strain>
    </source>
</reference>
<keyword evidence="3" id="KW-1185">Reference proteome</keyword>
<evidence type="ECO:0000256" key="1">
    <source>
        <dbReference type="SAM" id="Phobius"/>
    </source>
</evidence>
<protein>
    <submittedName>
        <fullName evidence="2">Uncharacterized protein</fullName>
    </submittedName>
</protein>
<keyword evidence="1" id="KW-0812">Transmembrane</keyword>
<gene>
    <name evidence="2" type="ORF">BI344_16275</name>
</gene>
<comment type="caution">
    <text evidence="2">The sequence shown here is derived from an EMBL/GenBank/DDBJ whole genome shotgun (WGS) entry which is preliminary data.</text>
</comment>
<feature type="transmembrane region" description="Helical" evidence="1">
    <location>
        <begin position="79"/>
        <end position="100"/>
    </location>
</feature>
<accession>A0ABX3CD13</accession>
<keyword evidence="1" id="KW-1133">Transmembrane helix</keyword>
<organism evidence="2 3">
    <name type="scientific">Chromobacterium sphagni</name>
    <dbReference type="NCBI Taxonomy" id="1903179"/>
    <lineage>
        <taxon>Bacteria</taxon>
        <taxon>Pseudomonadati</taxon>
        <taxon>Pseudomonadota</taxon>
        <taxon>Betaproteobacteria</taxon>
        <taxon>Neisseriales</taxon>
        <taxon>Chromobacteriaceae</taxon>
        <taxon>Chromobacterium</taxon>
    </lineage>
</organism>
<evidence type="ECO:0000313" key="3">
    <source>
        <dbReference type="Proteomes" id="UP000180280"/>
    </source>
</evidence>
<keyword evidence="1" id="KW-0472">Membrane</keyword>
<proteinExistence type="predicted"/>
<evidence type="ECO:0000313" key="2">
    <source>
        <dbReference type="EMBL" id="OHX19892.1"/>
    </source>
</evidence>
<name>A0ABX3CD13_9NEIS</name>
<sequence length="102" mass="11475">MGVLIMKNDACLQQLQLTLVELPEAELRKILNDYRGYIRDAVSDRGSENRLLAILTETRQLAAAAFARRRILRHSRGQLAIQALAISAAVIVNAASYWLYLH</sequence>
<dbReference type="Proteomes" id="UP000180280">
    <property type="component" value="Unassembled WGS sequence"/>
</dbReference>
<dbReference type="EMBL" id="MKCT01000023">
    <property type="protein sequence ID" value="OHX19892.1"/>
    <property type="molecule type" value="Genomic_DNA"/>
</dbReference>